<keyword evidence="8" id="KW-0012">Acyltransferase</keyword>
<evidence type="ECO:0000256" key="6">
    <source>
        <dbReference type="PIRSR" id="PIRSR600101-1"/>
    </source>
</evidence>
<evidence type="ECO:0000256" key="5">
    <source>
        <dbReference type="ARBA" id="ARBA00047417"/>
    </source>
</evidence>
<proteinExistence type="inferred from homology"/>
<protein>
    <recommendedName>
        <fullName evidence="8">Glutathione hydrolase</fullName>
        <ecNumber evidence="8">2.3.2.2</ecNumber>
        <ecNumber evidence="8">3.4.19.13</ecNumber>
    </recommendedName>
    <alternativeName>
        <fullName evidence="8">Gamma-glutamyltransferase</fullName>
    </alternativeName>
    <alternativeName>
        <fullName evidence="8">Gamma-glutamyltranspeptidase</fullName>
    </alternativeName>
</protein>
<dbReference type="Proteomes" id="UP000650833">
    <property type="component" value="Unassembled WGS sequence"/>
</dbReference>
<gene>
    <name evidence="10" type="ORF">INT46_007676</name>
</gene>
<keyword evidence="8" id="KW-0378">Hydrolase</keyword>
<dbReference type="GO" id="GO:0005886">
    <property type="term" value="C:plasma membrane"/>
    <property type="evidence" value="ECO:0007669"/>
    <property type="project" value="TreeGrafter"/>
</dbReference>
<evidence type="ECO:0000256" key="9">
    <source>
        <dbReference type="SAM" id="Phobius"/>
    </source>
</evidence>
<dbReference type="FunFam" id="1.10.246.130:FF:000001">
    <property type="entry name" value="Gamma-glutamyltransferase 5 isoform 1"/>
    <property type="match status" value="1"/>
</dbReference>
<comment type="caution">
    <text evidence="10">The sequence shown here is derived from an EMBL/GenBank/DDBJ whole genome shotgun (WGS) entry which is preliminary data.</text>
</comment>
<feature type="binding site" evidence="7">
    <location>
        <begin position="420"/>
        <end position="422"/>
    </location>
    <ligand>
        <name>L-glutamate</name>
        <dbReference type="ChEBI" id="CHEBI:29985"/>
    </ligand>
</feature>
<dbReference type="Pfam" id="PF01019">
    <property type="entry name" value="G_glu_transpept"/>
    <property type="match status" value="1"/>
</dbReference>
<dbReference type="Gene3D" id="1.10.246.130">
    <property type="match status" value="1"/>
</dbReference>
<dbReference type="InterPro" id="IPR043137">
    <property type="entry name" value="GGT_ssub_C"/>
</dbReference>
<feature type="active site" description="Nucleophile" evidence="6">
    <location>
        <position position="402"/>
    </location>
</feature>
<evidence type="ECO:0000313" key="10">
    <source>
        <dbReference type="EMBL" id="KAG2194604.1"/>
    </source>
</evidence>
<dbReference type="EMBL" id="JAEPRC010000576">
    <property type="protein sequence ID" value="KAG2194604.1"/>
    <property type="molecule type" value="Genomic_DNA"/>
</dbReference>
<reference evidence="10" key="1">
    <citation type="submission" date="2020-12" db="EMBL/GenBank/DDBJ databases">
        <title>Metabolic potential, ecology and presence of endohyphal bacteria is reflected in genomic diversity of Mucoromycotina.</title>
        <authorList>
            <person name="Muszewska A."/>
            <person name="Okrasinska A."/>
            <person name="Steczkiewicz K."/>
            <person name="Drgas O."/>
            <person name="Orlowska M."/>
            <person name="Perlinska-Lenart U."/>
            <person name="Aleksandrzak-Piekarczyk T."/>
            <person name="Szatraj K."/>
            <person name="Zielenkiewicz U."/>
            <person name="Pilsyk S."/>
            <person name="Malc E."/>
            <person name="Mieczkowski P."/>
            <person name="Kruszewska J.S."/>
            <person name="Biernat P."/>
            <person name="Pawlowska J."/>
        </authorList>
    </citation>
    <scope>NUCLEOTIDE SEQUENCE</scope>
    <source>
        <strain evidence="10">CBS 226.32</strain>
    </source>
</reference>
<comment type="catalytic activity">
    <reaction evidence="5 8">
        <text>an N-terminal (5-L-glutamyl)-[peptide] + an alpha-amino acid = 5-L-glutamyl amino acid + an N-terminal L-alpha-aminoacyl-[peptide]</text>
        <dbReference type="Rhea" id="RHEA:23904"/>
        <dbReference type="Rhea" id="RHEA-COMP:9780"/>
        <dbReference type="Rhea" id="RHEA-COMP:9795"/>
        <dbReference type="ChEBI" id="CHEBI:77644"/>
        <dbReference type="ChEBI" id="CHEBI:78597"/>
        <dbReference type="ChEBI" id="CHEBI:78599"/>
        <dbReference type="ChEBI" id="CHEBI:78608"/>
        <dbReference type="EC" id="2.3.2.2"/>
    </reaction>
</comment>
<comment type="similarity">
    <text evidence="4">Belongs to the gamma-glutamyltransferase family.</text>
</comment>
<dbReference type="AlphaFoldDB" id="A0A8H7UXY5"/>
<keyword evidence="11" id="KW-1185">Reference proteome</keyword>
<dbReference type="NCBIfam" id="TIGR00066">
    <property type="entry name" value="g_glut_trans"/>
    <property type="match status" value="1"/>
</dbReference>
<organism evidence="10 11">
    <name type="scientific">Mucor plumbeus</name>
    <dbReference type="NCBI Taxonomy" id="97098"/>
    <lineage>
        <taxon>Eukaryota</taxon>
        <taxon>Fungi</taxon>
        <taxon>Fungi incertae sedis</taxon>
        <taxon>Mucoromycota</taxon>
        <taxon>Mucoromycotina</taxon>
        <taxon>Mucoromycetes</taxon>
        <taxon>Mucorales</taxon>
        <taxon>Mucorineae</taxon>
        <taxon>Mucoraceae</taxon>
        <taxon>Mucor</taxon>
    </lineage>
</organism>
<keyword evidence="8" id="KW-0808">Transferase</keyword>
<dbReference type="Gene3D" id="3.60.20.40">
    <property type="match status" value="1"/>
</dbReference>
<evidence type="ECO:0000256" key="1">
    <source>
        <dbReference type="ARBA" id="ARBA00001049"/>
    </source>
</evidence>
<dbReference type="GO" id="GO:0103068">
    <property type="term" value="F:leukotriene C4 gamma-glutamyl transferase activity"/>
    <property type="evidence" value="ECO:0007669"/>
    <property type="project" value="UniProtKB-EC"/>
</dbReference>
<dbReference type="UniPathway" id="UPA00204"/>
<dbReference type="GO" id="GO:0006751">
    <property type="term" value="P:glutathione catabolic process"/>
    <property type="evidence" value="ECO:0007669"/>
    <property type="project" value="UniProtKB-UniRule"/>
</dbReference>
<keyword evidence="9" id="KW-0812">Transmembrane</keyword>
<evidence type="ECO:0000256" key="2">
    <source>
        <dbReference type="ARBA" id="ARBA00001089"/>
    </source>
</evidence>
<dbReference type="InterPro" id="IPR029055">
    <property type="entry name" value="Ntn_hydrolases_N"/>
</dbReference>
<accession>A0A8H7UXY5</accession>
<evidence type="ECO:0000256" key="4">
    <source>
        <dbReference type="ARBA" id="ARBA00009381"/>
    </source>
</evidence>
<evidence type="ECO:0000313" key="11">
    <source>
        <dbReference type="Proteomes" id="UP000650833"/>
    </source>
</evidence>
<sequence>MDIESAPLLGNKPNSSNKKKYGYYLGAVALVALTTIGISSALINNQRNNDSLESPVDFKGHLVKGTKGAVAVEAEECSNIGLEILKKGGNAVDAAIASTLCIGVIDSFATGIGGGGFMLIRSPNGTFEFIDFRETAPEKASENMFVHNPELAKVGALSIAVPGEIRGLELAHKRHGKLTWSELFEPSIHIARNGFKATELLALRVATCSEWMQNLTEWSDVYYRDGKPIKQGDIIKRPHLADTLETISTLGADEFYEGDIAKQLVNTIQSAGGIVTLNDFKAYRPVIRRTLSTWYNGRKVTTCSEPTSGPVILSVLNLIERFQFKVEGFTGLNLHRFVEALKFGYAFRTELGDPDSIKNEPRIDEMIQKEYAADIRQKITDNTTHDPLYYNPKFDHIETHGTMHLSVVDENDGAVALTSTVNLMFGSQIMDPKTGIVLNDEMDDFSIPGVPNQFGLFPSEYNYAGPGKRPLSSITPTIIERDSKFEMAIGGSGGSIIPTATLNAIINVLDYGKDLYSAIAAPRVHHQLLPNVAIVENGYSKNLQAELVTKNHDVFILPQNFSVSAVQAVRRMPDGTLEAASDPRKMGIAAAY</sequence>
<comment type="pathway">
    <text evidence="3 8">Sulfur metabolism; glutathione metabolism.</text>
</comment>
<keyword evidence="9" id="KW-0472">Membrane</keyword>
<dbReference type="PANTHER" id="PTHR11686:SF9">
    <property type="entry name" value="RE13973P"/>
    <property type="match status" value="1"/>
</dbReference>
<feature type="binding site" evidence="7">
    <location>
        <begin position="472"/>
        <end position="473"/>
    </location>
    <ligand>
        <name>L-glutamate</name>
        <dbReference type="ChEBI" id="CHEBI:29985"/>
    </ligand>
</feature>
<feature type="binding site" evidence="7">
    <location>
        <position position="494"/>
    </location>
    <ligand>
        <name>L-glutamate</name>
        <dbReference type="ChEBI" id="CHEBI:29985"/>
    </ligand>
</feature>
<comment type="catalytic activity">
    <reaction evidence="2 8">
        <text>glutathione + H2O = L-cysteinylglycine + L-glutamate</text>
        <dbReference type="Rhea" id="RHEA:28807"/>
        <dbReference type="ChEBI" id="CHEBI:15377"/>
        <dbReference type="ChEBI" id="CHEBI:29985"/>
        <dbReference type="ChEBI" id="CHEBI:57925"/>
        <dbReference type="ChEBI" id="CHEBI:61694"/>
        <dbReference type="EC" id="3.4.19.13"/>
    </reaction>
</comment>
<dbReference type="PANTHER" id="PTHR11686">
    <property type="entry name" value="GAMMA GLUTAMYL TRANSPEPTIDASE"/>
    <property type="match status" value="1"/>
</dbReference>
<feature type="transmembrane region" description="Helical" evidence="9">
    <location>
        <begin position="21"/>
        <end position="43"/>
    </location>
</feature>
<keyword evidence="9" id="KW-1133">Transmembrane helix</keyword>
<dbReference type="PRINTS" id="PR01210">
    <property type="entry name" value="GGTRANSPTASE"/>
</dbReference>
<evidence type="ECO:0000256" key="8">
    <source>
        <dbReference type="RuleBase" id="RU368068"/>
    </source>
</evidence>
<dbReference type="FunFam" id="3.60.20.40:FF:000001">
    <property type="entry name" value="Gamma-glutamyltranspeptidase 1"/>
    <property type="match status" value="1"/>
</dbReference>
<evidence type="ECO:0000256" key="3">
    <source>
        <dbReference type="ARBA" id="ARBA00005115"/>
    </source>
</evidence>
<dbReference type="EC" id="3.4.19.13" evidence="8"/>
<dbReference type="GO" id="GO:0036374">
    <property type="term" value="F:glutathione hydrolase activity"/>
    <property type="evidence" value="ECO:0007669"/>
    <property type="project" value="UniProtKB-UniRule"/>
</dbReference>
<dbReference type="SUPFAM" id="SSF56235">
    <property type="entry name" value="N-terminal nucleophile aminohydrolases (Ntn hydrolases)"/>
    <property type="match status" value="1"/>
</dbReference>
<dbReference type="EC" id="2.3.2.2" evidence="8"/>
<dbReference type="InterPro" id="IPR000101">
    <property type="entry name" value="GGT_peptidase"/>
</dbReference>
<feature type="binding site" evidence="7">
    <location>
        <position position="133"/>
    </location>
    <ligand>
        <name>L-glutamate</name>
        <dbReference type="ChEBI" id="CHEBI:29985"/>
    </ligand>
</feature>
<comment type="function">
    <text evidence="8">Cleaves the gamma-glutamyl peptide bond of glutathione and glutathione conjugates.</text>
</comment>
<dbReference type="OrthoDB" id="1081007at2759"/>
<name>A0A8H7UXY5_9FUNG</name>
<comment type="catalytic activity">
    <reaction evidence="1 8">
        <text>an S-substituted glutathione + H2O = an S-substituted L-cysteinylglycine + L-glutamate</text>
        <dbReference type="Rhea" id="RHEA:59468"/>
        <dbReference type="ChEBI" id="CHEBI:15377"/>
        <dbReference type="ChEBI" id="CHEBI:29985"/>
        <dbReference type="ChEBI" id="CHEBI:90779"/>
        <dbReference type="ChEBI" id="CHEBI:143103"/>
        <dbReference type="EC" id="3.4.19.13"/>
    </reaction>
</comment>
<dbReference type="InterPro" id="IPR043138">
    <property type="entry name" value="GGT_lsub"/>
</dbReference>
<evidence type="ECO:0000256" key="7">
    <source>
        <dbReference type="PIRSR" id="PIRSR600101-2"/>
    </source>
</evidence>
<feature type="binding site" evidence="7">
    <location>
        <position position="444"/>
    </location>
    <ligand>
        <name>L-glutamate</name>
        <dbReference type="ChEBI" id="CHEBI:29985"/>
    </ligand>
</feature>